<comment type="caution">
    <text evidence="2">The sequence shown here is derived from an EMBL/GenBank/DDBJ whole genome shotgun (WGS) entry which is preliminary data.</text>
</comment>
<dbReference type="RefSeq" id="WP_002846957.1">
    <property type="nucleotide sequence ID" value="NZ_ADKM02000018.1"/>
</dbReference>
<reference evidence="2 3" key="1">
    <citation type="submission" date="2011-02" db="EMBL/GenBank/DDBJ databases">
        <authorList>
            <person name="Nelson K.E."/>
            <person name="Sutton G."/>
            <person name="Torralba M."/>
            <person name="Durkin S."/>
            <person name="Harkins D."/>
            <person name="Montgomery R."/>
            <person name="Ziemer C."/>
            <person name="Klaassens E."/>
            <person name="Ocuiv P."/>
            <person name="Morrison M."/>
        </authorList>
    </citation>
    <scope>NUCLEOTIDE SEQUENCE [LARGE SCALE GENOMIC DNA]</scope>
    <source>
        <strain evidence="2 3">8</strain>
    </source>
</reference>
<evidence type="ECO:0000313" key="2">
    <source>
        <dbReference type="EMBL" id="EGC04517.1"/>
    </source>
</evidence>
<organism evidence="2 3">
    <name type="scientific">Ruminococcus albus 8</name>
    <dbReference type="NCBI Taxonomy" id="246199"/>
    <lineage>
        <taxon>Bacteria</taxon>
        <taxon>Bacillati</taxon>
        <taxon>Bacillota</taxon>
        <taxon>Clostridia</taxon>
        <taxon>Eubacteriales</taxon>
        <taxon>Oscillospiraceae</taxon>
        <taxon>Ruminococcus</taxon>
    </lineage>
</organism>
<dbReference type="PROSITE" id="PS51257">
    <property type="entry name" value="PROKAR_LIPOPROTEIN"/>
    <property type="match status" value="1"/>
</dbReference>
<evidence type="ECO:0000313" key="3">
    <source>
        <dbReference type="Proteomes" id="UP000004259"/>
    </source>
</evidence>
<dbReference type="EMBL" id="ADKM02000018">
    <property type="protein sequence ID" value="EGC04517.1"/>
    <property type="molecule type" value="Genomic_DNA"/>
</dbReference>
<sequence>MKKMIPLIFACATVFSACGKVVSDSQPAVRQTVDISGIDKPDMTEKCRIISEYLNSEYSAYLQAPENSMVAEVFRNPDDLWLAEPQMAYDFTLDDGVWSAKARGYEYFIIDKADDRLLMCISTAEDGNVSGGGADNAQTELFEAGKGFIQGHGIDGAPVYIADGEVYFSSLDAPDISGIELPDAEPLTAVYKLDIAAK</sequence>
<feature type="chain" id="PRO_5038440979" evidence="1">
    <location>
        <begin position="20"/>
        <end position="198"/>
    </location>
</feature>
<protein>
    <submittedName>
        <fullName evidence="2">Putative lipoprotein</fullName>
    </submittedName>
</protein>
<accession>E9S7P5</accession>
<feature type="signal peptide" evidence="1">
    <location>
        <begin position="1"/>
        <end position="19"/>
    </location>
</feature>
<gene>
    <name evidence="2" type="ORF">CUS_7270</name>
</gene>
<dbReference type="Proteomes" id="UP000004259">
    <property type="component" value="Unassembled WGS sequence"/>
</dbReference>
<dbReference type="AlphaFoldDB" id="E9S7P5"/>
<evidence type="ECO:0000256" key="1">
    <source>
        <dbReference type="SAM" id="SignalP"/>
    </source>
</evidence>
<name>E9S7P5_RUMAL</name>
<dbReference type="STRING" id="246199.CUS_7270"/>
<proteinExistence type="predicted"/>
<keyword evidence="1" id="KW-0732">Signal</keyword>
<keyword evidence="3" id="KW-1185">Reference proteome</keyword>
<keyword evidence="2" id="KW-0449">Lipoprotein</keyword>